<accession>A0ABS4MJ05</accession>
<dbReference type="RefSeq" id="WP_209468520.1">
    <property type="nucleotide sequence ID" value="NZ_BAABDR010000060.1"/>
</dbReference>
<keyword evidence="2" id="KW-1185">Reference proteome</keyword>
<sequence length="48" mass="4635">MPGGCGSLGRAGLAPTVVLVVVWVRAAAARRPSVLGGSGTDGSGPSMR</sequence>
<comment type="caution">
    <text evidence="1">The sequence shown here is derived from an EMBL/GenBank/DDBJ whole genome shotgun (WGS) entry which is preliminary data.</text>
</comment>
<proteinExistence type="predicted"/>
<protein>
    <submittedName>
        <fullName evidence="1">Uncharacterized protein</fullName>
    </submittedName>
</protein>
<dbReference type="Proteomes" id="UP000756710">
    <property type="component" value="Unassembled WGS sequence"/>
</dbReference>
<dbReference type="EMBL" id="JAGGLR010000001">
    <property type="protein sequence ID" value="MBP2059578.1"/>
    <property type="molecule type" value="Genomic_DNA"/>
</dbReference>
<evidence type="ECO:0000313" key="2">
    <source>
        <dbReference type="Proteomes" id="UP000756710"/>
    </source>
</evidence>
<organism evidence="1 2">
    <name type="scientific">Streptomyces iranensis</name>
    <dbReference type="NCBI Taxonomy" id="576784"/>
    <lineage>
        <taxon>Bacteria</taxon>
        <taxon>Bacillati</taxon>
        <taxon>Actinomycetota</taxon>
        <taxon>Actinomycetes</taxon>
        <taxon>Kitasatosporales</taxon>
        <taxon>Streptomycetaceae</taxon>
        <taxon>Streptomyces</taxon>
        <taxon>Streptomyces violaceusniger group</taxon>
    </lineage>
</organism>
<reference evidence="1 2" key="1">
    <citation type="submission" date="2021-03" db="EMBL/GenBank/DDBJ databases">
        <title>Genomic Encyclopedia of Type Strains, Phase IV (KMG-IV): sequencing the most valuable type-strain genomes for metagenomic binning, comparative biology and taxonomic classification.</title>
        <authorList>
            <person name="Goeker M."/>
        </authorList>
    </citation>
    <scope>NUCLEOTIDE SEQUENCE [LARGE SCALE GENOMIC DNA]</scope>
    <source>
        <strain evidence="1 2">DSM 41954</strain>
    </source>
</reference>
<name>A0ABS4MJ05_9ACTN</name>
<gene>
    <name evidence="1" type="ORF">J2Z30_000574</name>
</gene>
<evidence type="ECO:0000313" key="1">
    <source>
        <dbReference type="EMBL" id="MBP2059578.1"/>
    </source>
</evidence>